<dbReference type="GO" id="GO:0046872">
    <property type="term" value="F:metal ion binding"/>
    <property type="evidence" value="ECO:0007669"/>
    <property type="project" value="UniProtKB-KW"/>
</dbReference>
<evidence type="ECO:0000256" key="2">
    <source>
        <dbReference type="ARBA" id="ARBA00022723"/>
    </source>
</evidence>
<dbReference type="GO" id="GO:0005524">
    <property type="term" value="F:ATP binding"/>
    <property type="evidence" value="ECO:0007669"/>
    <property type="project" value="UniProtKB-KW"/>
</dbReference>
<dbReference type="InterPro" id="IPR000642">
    <property type="entry name" value="Peptidase_M41"/>
</dbReference>
<reference evidence="10" key="1">
    <citation type="submission" date="2015-07" db="EMBL/GenBank/DDBJ databases">
        <title>Annotation of Plasmodium falciparum RAJ116.</title>
        <authorList>
            <consortium name="The Broad Institute Genome Sequencing Platform"/>
            <person name="Volkman S.K."/>
            <person name="Neafsey D.E."/>
            <person name="Dash A.P."/>
            <person name="Chitnis C.E."/>
            <person name="Hartl D.L."/>
            <person name="Young S.K."/>
            <person name="Zeng Q."/>
            <person name="Koehrsen M."/>
            <person name="Alvarado L."/>
            <person name="Berlin A."/>
            <person name="Borenstein D."/>
            <person name="Chapman S.B."/>
            <person name="Chen Z."/>
            <person name="Engels R."/>
            <person name="Freedman E."/>
            <person name="Gellesch M."/>
            <person name="Goldberg J."/>
            <person name="Griggs A."/>
            <person name="Gujja S."/>
            <person name="Heilman E.R."/>
            <person name="Heiman D.I."/>
            <person name="Howarth C."/>
            <person name="Jen D."/>
            <person name="Larson L."/>
            <person name="Mehta T."/>
            <person name="Neiman D."/>
            <person name="Park D."/>
            <person name="Pearson M."/>
            <person name="Roberts A."/>
            <person name="Saif S."/>
            <person name="Shea T."/>
            <person name="Shenoy N."/>
            <person name="Sisk P."/>
            <person name="Stolte C."/>
            <person name="Sykes S."/>
            <person name="Walk T."/>
            <person name="White J."/>
            <person name="Yandava C."/>
            <person name="Haas B."/>
            <person name="Henn M.R."/>
            <person name="Nusbaum C."/>
            <person name="Birren B."/>
        </authorList>
    </citation>
    <scope>NUCLEOTIDE SEQUENCE [LARGE SCALE GENOMIC DNA]</scope>
    <source>
        <strain evidence="10">RAJ116</strain>
    </source>
</reference>
<proteinExistence type="predicted"/>
<dbReference type="InterPro" id="IPR037219">
    <property type="entry name" value="Peptidase_M41-like"/>
</dbReference>
<protein>
    <submittedName>
        <fullName evidence="9">ATP-dependent metalloprotease FtsH family protein</fullName>
    </submittedName>
</protein>
<evidence type="ECO:0000256" key="5">
    <source>
        <dbReference type="ARBA" id="ARBA00022840"/>
    </source>
</evidence>
<feature type="non-terminal residue" evidence="9">
    <location>
        <position position="1"/>
    </location>
</feature>
<evidence type="ECO:0000256" key="4">
    <source>
        <dbReference type="ARBA" id="ARBA00022833"/>
    </source>
</evidence>
<dbReference type="InterPro" id="IPR050928">
    <property type="entry name" value="ATP-dep_Zn_Metalloprotease"/>
</dbReference>
<dbReference type="GO" id="GO:0034982">
    <property type="term" value="P:mitochondrial protein processing"/>
    <property type="evidence" value="ECO:0007669"/>
    <property type="project" value="TreeGrafter"/>
</dbReference>
<dbReference type="PANTHER" id="PTHR43655:SF2">
    <property type="entry name" value="AFG3 LIKE MATRIX AAA PEPTIDASE SUBUNIT 2, ISOFORM A"/>
    <property type="match status" value="1"/>
</dbReference>
<dbReference type="Gene3D" id="1.20.58.760">
    <property type="entry name" value="Peptidase M41"/>
    <property type="match status" value="1"/>
</dbReference>
<keyword evidence="4" id="KW-0862">Zinc</keyword>
<reference evidence="10" key="2">
    <citation type="submission" date="2015-07" db="EMBL/GenBank/DDBJ databases">
        <title>The genome sequence of Plasmodium falciparum RAJ116.</title>
        <authorList>
            <consortium name="The Broad Institute Genome Sequencing Platform"/>
            <person name="Volkman S.K."/>
            <person name="Neafsey D.E."/>
            <person name="Dash A.P."/>
            <person name="Chitnis C.E."/>
            <person name="Hartl D.L."/>
            <person name="Young S.K."/>
            <person name="Kodira C.D."/>
            <person name="Zeng Q."/>
            <person name="Koehrsen M."/>
            <person name="Godfrey P."/>
            <person name="Alvarado L."/>
            <person name="Berlin A."/>
            <person name="Borenstein D."/>
            <person name="Chen Z."/>
            <person name="Engels R."/>
            <person name="Freedman E."/>
            <person name="Gellesch M."/>
            <person name="Goldberg J."/>
            <person name="Griggs A."/>
            <person name="Gujja S."/>
            <person name="Heiman D."/>
            <person name="Hepburn T."/>
            <person name="Howarth C."/>
            <person name="Jen D."/>
            <person name="Larson L."/>
            <person name="Lewis B."/>
            <person name="Mehta T."/>
            <person name="Park D."/>
            <person name="Pearson M."/>
            <person name="Roberts A."/>
            <person name="Saif S."/>
            <person name="Shea T."/>
            <person name="Shenoy N."/>
            <person name="Sisk P."/>
            <person name="Stolte C."/>
            <person name="Sykes S."/>
            <person name="Walk T."/>
            <person name="White J."/>
            <person name="Yandava C."/>
            <person name="Wirth D.F."/>
            <person name="Nusbaum C."/>
            <person name="Birren B."/>
        </authorList>
    </citation>
    <scope>NUCLEOTIDE SEQUENCE [LARGE SCALE GENOMIC DNA]</scope>
    <source>
        <strain evidence="10">RAJ116</strain>
    </source>
</reference>
<name>A0A0L0D339_PLAFA</name>
<keyword evidence="2" id="KW-0479">Metal-binding</keyword>
<dbReference type="AlphaFoldDB" id="A0A0L0D339"/>
<dbReference type="GO" id="GO:0004222">
    <property type="term" value="F:metalloendopeptidase activity"/>
    <property type="evidence" value="ECO:0007669"/>
    <property type="project" value="InterPro"/>
</dbReference>
<comment type="cofactor">
    <cofactor evidence="1">
        <name>Zn(2+)</name>
        <dbReference type="ChEBI" id="CHEBI:29105"/>
    </cofactor>
</comment>
<evidence type="ECO:0000259" key="8">
    <source>
        <dbReference type="Pfam" id="PF01434"/>
    </source>
</evidence>
<organism evidence="9 10">
    <name type="scientific">Plasmodium falciparum RAJ116</name>
    <dbReference type="NCBI Taxonomy" id="580058"/>
    <lineage>
        <taxon>Eukaryota</taxon>
        <taxon>Sar</taxon>
        <taxon>Alveolata</taxon>
        <taxon>Apicomplexa</taxon>
        <taxon>Aconoidasida</taxon>
        <taxon>Haemosporida</taxon>
        <taxon>Plasmodiidae</taxon>
        <taxon>Plasmodium</taxon>
        <taxon>Plasmodium (Laverania)</taxon>
    </lineage>
</organism>
<feature type="region of interest" description="Disordered" evidence="7">
    <location>
        <begin position="223"/>
        <end position="263"/>
    </location>
</feature>
<keyword evidence="3" id="KW-0547">Nucleotide-binding</keyword>
<feature type="domain" description="Peptidase M41" evidence="8">
    <location>
        <begin position="13"/>
        <end position="194"/>
    </location>
</feature>
<dbReference type="OrthoDB" id="1413014at2759"/>
<dbReference type="GO" id="GO:0005745">
    <property type="term" value="C:m-AAA complex"/>
    <property type="evidence" value="ECO:0007669"/>
    <property type="project" value="TreeGrafter"/>
</dbReference>
<feature type="compositionally biased region" description="Basic and acidic residues" evidence="7">
    <location>
        <begin position="226"/>
        <end position="236"/>
    </location>
</feature>
<evidence type="ECO:0000313" key="9">
    <source>
        <dbReference type="EMBL" id="KNC38054.1"/>
    </source>
</evidence>
<feature type="compositionally biased region" description="Polar residues" evidence="7">
    <location>
        <begin position="237"/>
        <end position="248"/>
    </location>
</feature>
<dbReference type="FunFam" id="1.20.58.760:FF:000010">
    <property type="entry name" value="ATP-dependent zinc metalloprotease FTSH"/>
    <property type="match status" value="1"/>
</dbReference>
<keyword evidence="9" id="KW-0645">Protease</keyword>
<dbReference type="GO" id="GO:0004176">
    <property type="term" value="F:ATP-dependent peptidase activity"/>
    <property type="evidence" value="ECO:0007669"/>
    <property type="project" value="InterPro"/>
</dbReference>
<dbReference type="SUPFAM" id="SSF140990">
    <property type="entry name" value="FtsH protease domain-like"/>
    <property type="match status" value="1"/>
</dbReference>
<evidence type="ECO:0000256" key="3">
    <source>
        <dbReference type="ARBA" id="ARBA00022741"/>
    </source>
</evidence>
<gene>
    <name evidence="9" type="ORF">PFLG_03131</name>
</gene>
<dbReference type="PANTHER" id="PTHR43655">
    <property type="entry name" value="ATP-DEPENDENT PROTEASE"/>
    <property type="match status" value="1"/>
</dbReference>
<feature type="compositionally biased region" description="Basic and acidic residues" evidence="7">
    <location>
        <begin position="249"/>
        <end position="263"/>
    </location>
</feature>
<keyword evidence="6 9" id="KW-0378">Hydrolase</keyword>
<keyword evidence="6 9" id="KW-0482">Metalloprotease</keyword>
<evidence type="ECO:0000313" key="10">
    <source>
        <dbReference type="Proteomes" id="UP000054566"/>
    </source>
</evidence>
<dbReference type="EMBL" id="GG664854">
    <property type="protein sequence ID" value="KNC38054.1"/>
    <property type="molecule type" value="Genomic_DNA"/>
</dbReference>
<keyword evidence="5" id="KW-0067">ATP-binding</keyword>
<accession>A0A0L0D339</accession>
<dbReference type="Proteomes" id="UP000054566">
    <property type="component" value="Unassembled WGS sequence"/>
</dbReference>
<evidence type="ECO:0000256" key="6">
    <source>
        <dbReference type="ARBA" id="ARBA00023049"/>
    </source>
</evidence>
<sequence length="263" mass="29846">KESLVDYQNLSSLISPLEKKIISYHETGHALIGWFLEFADPVLKVSIIPRNNGALGYSQHLSEEIMLFSRDAILDKIAVILGGRAAEELFIGKITTGAIDDLNKVTQLAYSYVSQYGMNQEIGLVSFQPNSNSEYNLYRPHSECLAHLIDNEVRSLIETQYKRVKSILMKNEKHVHNLANLLYEKETISYHDIVKCVGERPYPVKSAYEKFVKANPYKAISSEPLLEDKKESDNMKGDTSNIGNVNTNDFEKGHIKENTKEFE</sequence>
<evidence type="ECO:0000256" key="7">
    <source>
        <dbReference type="SAM" id="MobiDB-lite"/>
    </source>
</evidence>
<evidence type="ECO:0000256" key="1">
    <source>
        <dbReference type="ARBA" id="ARBA00001947"/>
    </source>
</evidence>
<dbReference type="Pfam" id="PF01434">
    <property type="entry name" value="Peptidase_M41"/>
    <property type="match status" value="1"/>
</dbReference>